<dbReference type="InterPro" id="IPR013033">
    <property type="entry name" value="MinC"/>
</dbReference>
<evidence type="ECO:0000256" key="4">
    <source>
        <dbReference type="ARBA" id="ARBA00023306"/>
    </source>
</evidence>
<evidence type="ECO:0000256" key="2">
    <source>
        <dbReference type="ARBA" id="ARBA00022618"/>
    </source>
</evidence>
<accession>A0ABX2IIU1</accession>
<dbReference type="InterPro" id="IPR007874">
    <property type="entry name" value="MinC_N"/>
</dbReference>
<evidence type="ECO:0000256" key="1">
    <source>
        <dbReference type="ARBA" id="ARBA00006291"/>
    </source>
</evidence>
<dbReference type="Pfam" id="PF03775">
    <property type="entry name" value="MinC_C"/>
    <property type="match status" value="1"/>
</dbReference>
<reference evidence="9 10" key="1">
    <citation type="submission" date="2020-06" db="EMBL/GenBank/DDBJ databases">
        <title>Draft genome of Uliginosibacterium sp. IMCC34675.</title>
        <authorList>
            <person name="Song J."/>
        </authorList>
    </citation>
    <scope>NUCLEOTIDE SEQUENCE [LARGE SCALE GENOMIC DNA]</scope>
    <source>
        <strain evidence="9 10">IMCC34675</strain>
    </source>
</reference>
<dbReference type="InterPro" id="IPR036145">
    <property type="entry name" value="MinC_C_sf"/>
</dbReference>
<comment type="subunit">
    <text evidence="6">Interacts with MinD and FtsZ.</text>
</comment>
<keyword evidence="4 6" id="KW-0131">Cell cycle</keyword>
<evidence type="ECO:0000256" key="5">
    <source>
        <dbReference type="ARBA" id="ARBA00025606"/>
    </source>
</evidence>
<evidence type="ECO:0000256" key="6">
    <source>
        <dbReference type="HAMAP-Rule" id="MF_00267"/>
    </source>
</evidence>
<dbReference type="PANTHER" id="PTHR34108:SF1">
    <property type="entry name" value="SEPTUM SITE-DETERMINING PROTEIN MINC"/>
    <property type="match status" value="1"/>
</dbReference>
<dbReference type="SUPFAM" id="SSF63848">
    <property type="entry name" value="Cell-division inhibitor MinC, C-terminal domain"/>
    <property type="match status" value="1"/>
</dbReference>
<organism evidence="9 10">
    <name type="scientific">Uliginosibacterium aquaticum</name>
    <dbReference type="NCBI Taxonomy" id="2731212"/>
    <lineage>
        <taxon>Bacteria</taxon>
        <taxon>Pseudomonadati</taxon>
        <taxon>Pseudomonadota</taxon>
        <taxon>Betaproteobacteria</taxon>
        <taxon>Rhodocyclales</taxon>
        <taxon>Zoogloeaceae</taxon>
        <taxon>Uliginosibacterium</taxon>
    </lineage>
</organism>
<comment type="caution">
    <text evidence="9">The sequence shown here is derived from an EMBL/GenBank/DDBJ whole genome shotgun (WGS) entry which is preliminary data.</text>
</comment>
<proteinExistence type="inferred from homology"/>
<keyword evidence="3 6" id="KW-0717">Septation</keyword>
<gene>
    <name evidence="6 9" type="primary">minC</name>
    <name evidence="9" type="ORF">HJ583_017075</name>
</gene>
<dbReference type="PANTHER" id="PTHR34108">
    <property type="entry name" value="SEPTUM SITE-DETERMINING PROTEIN MINC"/>
    <property type="match status" value="1"/>
</dbReference>
<dbReference type="EMBL" id="JABCSC020000005">
    <property type="protein sequence ID" value="NSL56746.1"/>
    <property type="molecule type" value="Genomic_DNA"/>
</dbReference>
<dbReference type="HAMAP" id="MF_00267">
    <property type="entry name" value="MinC"/>
    <property type="match status" value="1"/>
</dbReference>
<dbReference type="RefSeq" id="WP_170023048.1">
    <property type="nucleotide sequence ID" value="NZ_JABCSC020000005.1"/>
</dbReference>
<evidence type="ECO:0000313" key="9">
    <source>
        <dbReference type="EMBL" id="NSL56746.1"/>
    </source>
</evidence>
<dbReference type="InterPro" id="IPR005526">
    <property type="entry name" value="Septum_form_inhib_MinC_C"/>
</dbReference>
<protein>
    <recommendedName>
        <fullName evidence="6">Probable septum site-determining protein MinC</fullName>
    </recommendedName>
</protein>
<dbReference type="NCBIfam" id="TIGR01222">
    <property type="entry name" value="minC"/>
    <property type="match status" value="1"/>
</dbReference>
<keyword evidence="10" id="KW-1185">Reference proteome</keyword>
<evidence type="ECO:0000259" key="7">
    <source>
        <dbReference type="Pfam" id="PF03775"/>
    </source>
</evidence>
<dbReference type="Pfam" id="PF05209">
    <property type="entry name" value="MinC_N"/>
    <property type="match status" value="1"/>
</dbReference>
<dbReference type="Gene3D" id="2.160.20.70">
    <property type="match status" value="1"/>
</dbReference>
<comment type="function">
    <text evidence="5 6">Cell division inhibitor that blocks the formation of polar Z ring septums. Rapidly oscillates between the poles of the cell to destabilize FtsZ filaments that have formed before they mature into polar Z rings. Prevents FtsZ polymerization.</text>
</comment>
<feature type="domain" description="Septum formation inhibitor MinC N-terminal" evidence="8">
    <location>
        <begin position="5"/>
        <end position="77"/>
    </location>
</feature>
<name>A0ABX2IIU1_9RHOO</name>
<evidence type="ECO:0000259" key="8">
    <source>
        <dbReference type="Pfam" id="PF05209"/>
    </source>
</evidence>
<dbReference type="Gene3D" id="3.30.70.260">
    <property type="match status" value="1"/>
</dbReference>
<evidence type="ECO:0000313" key="10">
    <source>
        <dbReference type="Proteomes" id="UP000778523"/>
    </source>
</evidence>
<dbReference type="Proteomes" id="UP000778523">
    <property type="component" value="Unassembled WGS sequence"/>
</dbReference>
<sequence length="260" mass="26901">MAKPIEFKAGTLTAMSAVLREVDNVRLADALQVMLGGMGEFFAGEPTIIDISQAKSLPDRVDWSGLQSLLRRYGLQPVALRGAPEHLHDAARRAGLAVLGDEAAKLKAATTVHPVAAPVAEVMAEPAVGSTGAAPAPADSLPPSVGTMVVDRTIRSGQQIYAKGADLVILGAVSNGAEVIADGSIHCYGPLRGRAIAGAAGNRQARIFTTNFGPELISVAGVFRTFEKGIPAAIAGKPTQAQLRGEDDKAALVLDPLKLD</sequence>
<feature type="domain" description="Septum formation inhibitor MinC C-terminal" evidence="7">
    <location>
        <begin position="149"/>
        <end position="247"/>
    </location>
</feature>
<evidence type="ECO:0000256" key="3">
    <source>
        <dbReference type="ARBA" id="ARBA00023210"/>
    </source>
</evidence>
<comment type="similarity">
    <text evidence="1 6">Belongs to the MinC family.</text>
</comment>
<keyword evidence="2 6" id="KW-0132">Cell division</keyword>
<dbReference type="InterPro" id="IPR016098">
    <property type="entry name" value="CAP/MinC_C"/>
</dbReference>